<reference evidence="1" key="1">
    <citation type="submission" date="2020-08" db="EMBL/GenBank/DDBJ databases">
        <title>Genome public.</title>
        <authorList>
            <person name="Liu C."/>
            <person name="Sun Q."/>
        </authorList>
    </citation>
    <scope>NUCLEOTIDE SEQUENCE</scope>
    <source>
        <strain evidence="1">NSJ-51</strain>
    </source>
</reference>
<dbReference type="InterPro" id="IPR019271">
    <property type="entry name" value="DUF2284_metal-binding"/>
</dbReference>
<dbReference type="Pfam" id="PF10050">
    <property type="entry name" value="DUF2284"/>
    <property type="match status" value="1"/>
</dbReference>
<gene>
    <name evidence="1" type="ORF">H8S57_14620</name>
</gene>
<sequence>MTQQELLSLAEEVGFSHAGELNRAALEFLPQVREMCAADRCHNYGRCWTCPPACGTLEEAARRAGRYRRGVLLQSTGTMEDDFDVETMQETERLQRERFAVFVERVRRADPDCLPMGTGGCGICAACTCPDAPCRFPDRAIPSMEAYGLWVSRVCERSGLPYYYGPGTITYTACVLVDAAQ</sequence>
<comment type="caution">
    <text evidence="1">The sequence shown here is derived from an EMBL/GenBank/DDBJ whole genome shotgun (WGS) entry which is preliminary data.</text>
</comment>
<dbReference type="EMBL" id="JACOPP010000030">
    <property type="protein sequence ID" value="MBC5734950.1"/>
    <property type="molecule type" value="Genomic_DNA"/>
</dbReference>
<protein>
    <submittedName>
        <fullName evidence="1">DUF2284 domain-containing protein</fullName>
    </submittedName>
</protein>
<keyword evidence="2" id="KW-1185">Reference proteome</keyword>
<dbReference type="RefSeq" id="WP_186908769.1">
    <property type="nucleotide sequence ID" value="NZ_JACOPP010000030.1"/>
</dbReference>
<dbReference type="AlphaFoldDB" id="A0A8J6JHK6"/>
<dbReference type="Proteomes" id="UP000661435">
    <property type="component" value="Unassembled WGS sequence"/>
</dbReference>
<evidence type="ECO:0000313" key="2">
    <source>
        <dbReference type="Proteomes" id="UP000661435"/>
    </source>
</evidence>
<organism evidence="1 2">
    <name type="scientific">Lawsonibacter hominis</name>
    <dbReference type="NCBI Taxonomy" id="2763053"/>
    <lineage>
        <taxon>Bacteria</taxon>
        <taxon>Bacillati</taxon>
        <taxon>Bacillota</taxon>
        <taxon>Clostridia</taxon>
        <taxon>Eubacteriales</taxon>
        <taxon>Oscillospiraceae</taxon>
        <taxon>Lawsonibacter</taxon>
    </lineage>
</organism>
<accession>A0A8J6JHK6</accession>
<proteinExistence type="predicted"/>
<evidence type="ECO:0000313" key="1">
    <source>
        <dbReference type="EMBL" id="MBC5734950.1"/>
    </source>
</evidence>
<name>A0A8J6JHK6_9FIRM</name>